<dbReference type="Pfam" id="PF14959">
    <property type="entry name" value="GSAP-16"/>
    <property type="match status" value="1"/>
</dbReference>
<gene>
    <name evidence="3" type="primary">GSAP</name>
</gene>
<dbReference type="InterPro" id="IPR026172">
    <property type="entry name" value="GSAP_fam"/>
</dbReference>
<dbReference type="Proteomes" id="UP000504612">
    <property type="component" value="Unplaced"/>
</dbReference>
<dbReference type="GeneID" id="113418389"/>
<feature type="domain" description="Gamma-secretase-activating protein C-terminal" evidence="1">
    <location>
        <begin position="640"/>
        <end position="747"/>
    </location>
</feature>
<dbReference type="AlphaFoldDB" id="A0A6J1UZE5"/>
<dbReference type="PANTHER" id="PTHR13630:SF1">
    <property type="entry name" value="GAMMA-SECRETASE-ACTIVATING PROTEIN"/>
    <property type="match status" value="1"/>
</dbReference>
<protein>
    <submittedName>
        <fullName evidence="3">Gamma-secretase-activating protein</fullName>
    </submittedName>
</protein>
<proteinExistence type="predicted"/>
<evidence type="ECO:0000313" key="3">
    <source>
        <dbReference type="RefSeq" id="XP_026533009.1"/>
    </source>
</evidence>
<keyword evidence="2" id="KW-1185">Reference proteome</keyword>
<organism evidence="2 3">
    <name type="scientific">Notechis scutatus</name>
    <name type="common">mainland tiger snake</name>
    <dbReference type="NCBI Taxonomy" id="8663"/>
    <lineage>
        <taxon>Eukaryota</taxon>
        <taxon>Metazoa</taxon>
        <taxon>Chordata</taxon>
        <taxon>Craniata</taxon>
        <taxon>Vertebrata</taxon>
        <taxon>Euteleostomi</taxon>
        <taxon>Lepidosauria</taxon>
        <taxon>Squamata</taxon>
        <taxon>Bifurcata</taxon>
        <taxon>Unidentata</taxon>
        <taxon>Episquamata</taxon>
        <taxon>Toxicofera</taxon>
        <taxon>Serpentes</taxon>
        <taxon>Colubroidea</taxon>
        <taxon>Elapidae</taxon>
        <taxon>Hydrophiinae</taxon>
        <taxon>Notechis</taxon>
    </lineage>
</organism>
<evidence type="ECO:0000259" key="1">
    <source>
        <dbReference type="Pfam" id="PF14959"/>
    </source>
</evidence>
<sequence length="851" mass="98408">MFCELSVRFDPSRDVGPWLSERAEAAERPGRDGSADAWGNHLETLLMINVERNGNVLYTWKDPQECTNVGLYDDDNKKNQHLYTFEKDLRVISCSINREKTLLAISFLQTAQEEKKFLFETVPKCLTLLIEIHPLNNVKVLKAVDSCIRVQFLYPLTDKTSWSDSCLLLISEDKYAEKLDIKTVREGDRVMIENSSWLSKERIADDLVWSQWDMLEQRLFYIVTKEEERDILNCIQFYPNKDFKLILEVPLEISMADIRLRSVNVNYSYYQDQETIPKPLDVHVFTSDTGSLCLCYSLASMNSKDVSYSVAFLHKGYSKTYTATLEEMNYLQIKELGFLDLGSYLAVYLPGQFLHLLDTQHPDLICHSFFLSGEDAKINLLNADTVFSPAKSSILDRSTGKIFTVEMSPKALLQFLWKSKSDNDQLAALHCLLLHVGSTEELEDQIIQWLSENASSCFAFDPIQELIIASLHWKMCLESSHLDKLLPYTSLSNWNKKDIPGILCKMYIISLPSLKVQNCKGFWEKLNVNLEYVKYVETPLHLSHKMLRREWYKLLSDEKTAVRTSYIKSIFENTKRVFSSLQRWETEDRTAPLFQDEDYQQSLLTGLMVAQLKEHLLRPLQYVGKKKIDQIAVDYVSKLLDLICRMMETVRRKYSLSSLSFSCRQPEKANEVIVFHIMCRILQAASGMCLPLPPGFHTLHLEVGMRCFPLHTVLQYIDHGVLHLTEKYVLNLWKELDNTEQNVKLKLSILTRLPQAIGCKVCQLWNHSLSTHVMAKNYVKVLFEKLSSKQYNIPFTDRISPQIEFLPLNYLVTIIVEMERQGWAASLEETNMNARLVEEVALKHTTMLLGL</sequence>
<reference evidence="3" key="1">
    <citation type="submission" date="2025-08" db="UniProtKB">
        <authorList>
            <consortium name="RefSeq"/>
        </authorList>
    </citation>
    <scope>IDENTIFICATION</scope>
</reference>
<dbReference type="GO" id="GO:0005802">
    <property type="term" value="C:trans-Golgi network"/>
    <property type="evidence" value="ECO:0007669"/>
    <property type="project" value="TreeGrafter"/>
</dbReference>
<name>A0A6J1UZE5_9SAUR</name>
<evidence type="ECO:0000313" key="2">
    <source>
        <dbReference type="Proteomes" id="UP000504612"/>
    </source>
</evidence>
<dbReference type="InterPro" id="IPR028010">
    <property type="entry name" value="GSAP_C_dom"/>
</dbReference>
<dbReference type="GO" id="GO:1902004">
    <property type="term" value="P:positive regulation of amyloid-beta formation"/>
    <property type="evidence" value="ECO:0007669"/>
    <property type="project" value="TreeGrafter"/>
</dbReference>
<dbReference type="PANTHER" id="PTHR13630">
    <property type="entry name" value="GAMMA-SECRETASE-ACTIVATING PROTEIN"/>
    <property type="match status" value="1"/>
</dbReference>
<dbReference type="KEGG" id="nss:113418389"/>
<accession>A0A6J1UZE5</accession>
<dbReference type="CTD" id="54103"/>
<dbReference type="RefSeq" id="XP_026533009.1">
    <property type="nucleotide sequence ID" value="XM_026677224.1"/>
</dbReference>